<dbReference type="InterPro" id="IPR035979">
    <property type="entry name" value="RBD_domain_sf"/>
</dbReference>
<dbReference type="Pfam" id="PF00076">
    <property type="entry name" value="RRM_1"/>
    <property type="match status" value="1"/>
</dbReference>
<evidence type="ECO:0000256" key="1">
    <source>
        <dbReference type="PROSITE-ProRule" id="PRU00176"/>
    </source>
</evidence>
<feature type="region of interest" description="Disordered" evidence="2">
    <location>
        <begin position="314"/>
        <end position="339"/>
    </location>
</feature>
<dbReference type="Proteomes" id="UP000326396">
    <property type="component" value="Linkage Group LG1"/>
</dbReference>
<dbReference type="InterPro" id="IPR036691">
    <property type="entry name" value="Endo/exonu/phosph_ase_sf"/>
</dbReference>
<reference evidence="4 5" key="1">
    <citation type="submission" date="2019-05" db="EMBL/GenBank/DDBJ databases">
        <title>Mikania micrantha, genome provides insights into the molecular mechanism of rapid growth.</title>
        <authorList>
            <person name="Liu B."/>
        </authorList>
    </citation>
    <scope>NUCLEOTIDE SEQUENCE [LARGE SCALE GENOMIC DNA]</scope>
    <source>
        <strain evidence="4">NLD-2019</strain>
        <tissue evidence="4">Leaf</tissue>
    </source>
</reference>
<name>A0A5N6PZ91_9ASTR</name>
<keyword evidence="5" id="KW-1185">Reference proteome</keyword>
<dbReference type="SMART" id="SM00360">
    <property type="entry name" value="RRM"/>
    <property type="match status" value="1"/>
</dbReference>
<dbReference type="Gene3D" id="3.30.70.330">
    <property type="match status" value="1"/>
</dbReference>
<keyword evidence="1" id="KW-0694">RNA-binding</keyword>
<dbReference type="CDD" id="cd00590">
    <property type="entry name" value="RRM_SF"/>
    <property type="match status" value="1"/>
</dbReference>
<comment type="caution">
    <text evidence="4">The sequence shown here is derived from an EMBL/GenBank/DDBJ whole genome shotgun (WGS) entry which is preliminary data.</text>
</comment>
<dbReference type="PANTHER" id="PTHR33710">
    <property type="entry name" value="BNAC02G09200D PROTEIN"/>
    <property type="match status" value="1"/>
</dbReference>
<gene>
    <name evidence="4" type="ORF">E3N88_00830</name>
</gene>
<sequence>MDGPWEQVRRRRSKVGARGVAGGKVFDSKEITFFVSNLPEGITEDGFQRIFVGFGCLSDSYLARKRDRGGNIFGFIRFKEVQNVHQLLQDLNEVKFEGVKLGVNIAKYNKGDALLEESHDRIIQLNPESSKTPRWWREYSLIGLTKDINILDNIEMILVNMGLQGGVIRYLGGLRILVSFPSPAIARCFLDDKKDELAGYFTNIEVWMDQDYGFDRIASINIYGIPAKIWDKATFNLIAEKFGRIILGSTTSYTECNLSYETVTILTSHMGKIDEQFVIAWGNQRFKIHVCESKEDWSPSFLDSSPVVGEVSQAGMPGGNQGGGRARKLNSQADEEREEGEILENDYAMLGSEAPGAVQRNSSGDAFLVHDSLIDPLGGNKVDGGAHTDPTPNKTSSLIFPIGLNCIGPEAGQTISRPRKRPRVDSEVGGNHHNYSFNMDSFSLGVQSLTPDLNLPLPQSRENRISSRRNRRLRSSSPRDGGDNIGVVGMDGIFCFGNNSNIQDPGVNDGLRPEDTIDPISVEAYETIKVGSLVGINLDQFKNQLEHVIGDEETQFMDNSRLPIKQFWGNKQLASDFVNARGRSGGLLSIWDPGVFVKHGVNKGDNFLHVFGSVAGVEDLFNIVNIYAPQDVSQKLALWGSLINLMSEFYGLWILLGDFNEVRSCSERRNSEFDHRGARDFNAFIFEAGLHEYRMGGLKFTYMSPDGSKCSKIDRVLVCDRFYHRWPDAVLTAHPRLWSDHSPLTLSTGSMDFGPPPFKFYSSWLYLQGIDEVVTNAMSDSVVADRPDVSFISKLRNVKIKVKDWRNACKEVEEAQKVALINECNHFETLAELGFLMGSDKDRFPILYGLDRRKNCRVIERVTRVDGTNILNWHWRHLPTSSAEQNPLPSQPVSDWSTIALKNASVTMLPTSTLFVGGGKKHGPSWQPAPQYASSLPQKPNRLQHKSGLQPQFWATELSTPAKSTPATIRIRKVFMVFCFV</sequence>
<dbReference type="InterPro" id="IPR000504">
    <property type="entry name" value="RRM_dom"/>
</dbReference>
<feature type="region of interest" description="Disordered" evidence="2">
    <location>
        <begin position="919"/>
        <end position="941"/>
    </location>
</feature>
<dbReference type="GO" id="GO:0003723">
    <property type="term" value="F:RNA binding"/>
    <property type="evidence" value="ECO:0007669"/>
    <property type="project" value="UniProtKB-UniRule"/>
</dbReference>
<dbReference type="AlphaFoldDB" id="A0A5N6PZ91"/>
<evidence type="ECO:0000313" key="5">
    <source>
        <dbReference type="Proteomes" id="UP000326396"/>
    </source>
</evidence>
<dbReference type="Gene3D" id="3.60.10.10">
    <property type="entry name" value="Endonuclease/exonuclease/phosphatase"/>
    <property type="match status" value="1"/>
</dbReference>
<dbReference type="OrthoDB" id="3264871at2759"/>
<dbReference type="EMBL" id="SZYD01000001">
    <property type="protein sequence ID" value="KAD7477694.1"/>
    <property type="molecule type" value="Genomic_DNA"/>
</dbReference>
<accession>A0A5N6PZ91</accession>
<feature type="domain" description="RRM" evidence="3">
    <location>
        <begin position="31"/>
        <end position="108"/>
    </location>
</feature>
<evidence type="ECO:0000259" key="3">
    <source>
        <dbReference type="PROSITE" id="PS50102"/>
    </source>
</evidence>
<evidence type="ECO:0000256" key="2">
    <source>
        <dbReference type="SAM" id="MobiDB-lite"/>
    </source>
</evidence>
<dbReference type="PANTHER" id="PTHR33710:SF64">
    <property type="entry name" value="ENDONUCLEASE_EXONUCLEASE_PHOSPHATASE DOMAIN-CONTAINING PROTEIN"/>
    <property type="match status" value="1"/>
</dbReference>
<dbReference type="PROSITE" id="PS50102">
    <property type="entry name" value="RRM"/>
    <property type="match status" value="1"/>
</dbReference>
<feature type="region of interest" description="Disordered" evidence="2">
    <location>
        <begin position="452"/>
        <end position="484"/>
    </location>
</feature>
<proteinExistence type="predicted"/>
<dbReference type="SUPFAM" id="SSF56219">
    <property type="entry name" value="DNase I-like"/>
    <property type="match status" value="1"/>
</dbReference>
<protein>
    <recommendedName>
        <fullName evidence="3">RRM domain-containing protein</fullName>
    </recommendedName>
</protein>
<evidence type="ECO:0000313" key="4">
    <source>
        <dbReference type="EMBL" id="KAD7477694.1"/>
    </source>
</evidence>
<dbReference type="SUPFAM" id="SSF54928">
    <property type="entry name" value="RNA-binding domain, RBD"/>
    <property type="match status" value="1"/>
</dbReference>
<organism evidence="4 5">
    <name type="scientific">Mikania micrantha</name>
    <name type="common">bitter vine</name>
    <dbReference type="NCBI Taxonomy" id="192012"/>
    <lineage>
        <taxon>Eukaryota</taxon>
        <taxon>Viridiplantae</taxon>
        <taxon>Streptophyta</taxon>
        <taxon>Embryophyta</taxon>
        <taxon>Tracheophyta</taxon>
        <taxon>Spermatophyta</taxon>
        <taxon>Magnoliopsida</taxon>
        <taxon>eudicotyledons</taxon>
        <taxon>Gunneridae</taxon>
        <taxon>Pentapetalae</taxon>
        <taxon>asterids</taxon>
        <taxon>campanulids</taxon>
        <taxon>Asterales</taxon>
        <taxon>Asteraceae</taxon>
        <taxon>Asteroideae</taxon>
        <taxon>Heliantheae alliance</taxon>
        <taxon>Eupatorieae</taxon>
        <taxon>Mikania</taxon>
    </lineage>
</organism>
<dbReference type="InterPro" id="IPR012677">
    <property type="entry name" value="Nucleotide-bd_a/b_plait_sf"/>
</dbReference>